<dbReference type="Proteomes" id="UP001179361">
    <property type="component" value="Unassembled WGS sequence"/>
</dbReference>
<feature type="transmembrane region" description="Helical" evidence="1">
    <location>
        <begin position="60"/>
        <end position="78"/>
    </location>
</feature>
<feature type="transmembrane region" description="Helical" evidence="1">
    <location>
        <begin position="128"/>
        <end position="147"/>
    </location>
</feature>
<keyword evidence="1" id="KW-1133">Transmembrane helix</keyword>
<keyword evidence="1" id="KW-0472">Membrane</keyword>
<reference evidence="3" key="1">
    <citation type="submission" date="2021-11" db="EMBL/GenBank/DDBJ databases">
        <title>The complete genome of Massilia sp sp. G4R7.</title>
        <authorList>
            <person name="Liu L."/>
            <person name="Yue J."/>
            <person name="Yuan J."/>
            <person name="Yang F."/>
            <person name="Li L."/>
        </authorList>
    </citation>
    <scope>NUCLEOTIDE SEQUENCE</scope>
    <source>
        <strain evidence="3">G4R7</strain>
    </source>
</reference>
<keyword evidence="1" id="KW-0812">Transmembrane</keyword>
<feature type="domain" description="Membrane-associated sensor" evidence="2">
    <location>
        <begin position="53"/>
        <end position="188"/>
    </location>
</feature>
<feature type="transmembrane region" description="Helical" evidence="1">
    <location>
        <begin position="159"/>
        <end position="182"/>
    </location>
</feature>
<accession>A0ABS8Q3R2</accession>
<name>A0ABS8Q3R2_9BURK</name>
<sequence length="194" mass="20894">MGSTMRYGVLAEPADLATHPPTGGQMRTVVVVPLGLGLLCALLAPLAGRAMPAVPQFVPVAQSILVGSNLLTGILLLGHVHTNRSWSLGILTLGYLLTALIALAHMLTFPGLFSPHGVLGGNSQTTPWLFMVWHALFPLFVLGYARVYRRALPDHFMRVGVLLTILFVSLLVLLCTTGAPYLPVLIEQHRFQPS</sequence>
<evidence type="ECO:0000313" key="4">
    <source>
        <dbReference type="Proteomes" id="UP001179361"/>
    </source>
</evidence>
<evidence type="ECO:0000313" key="3">
    <source>
        <dbReference type="EMBL" id="MCD2516386.1"/>
    </source>
</evidence>
<comment type="caution">
    <text evidence="3">The sequence shown here is derived from an EMBL/GenBank/DDBJ whole genome shotgun (WGS) entry which is preliminary data.</text>
</comment>
<keyword evidence="4" id="KW-1185">Reference proteome</keyword>
<dbReference type="RefSeq" id="WP_231057704.1">
    <property type="nucleotide sequence ID" value="NZ_JAJNOC010000002.1"/>
</dbReference>
<proteinExistence type="predicted"/>
<feature type="transmembrane region" description="Helical" evidence="1">
    <location>
        <begin position="90"/>
        <end position="108"/>
    </location>
</feature>
<gene>
    <name evidence="3" type="ORF">LQ564_08670</name>
</gene>
<dbReference type="InterPro" id="IPR033424">
    <property type="entry name" value="MASE4"/>
</dbReference>
<organism evidence="3 4">
    <name type="scientific">Massilia phyllostachyos</name>
    <dbReference type="NCBI Taxonomy" id="2898585"/>
    <lineage>
        <taxon>Bacteria</taxon>
        <taxon>Pseudomonadati</taxon>
        <taxon>Pseudomonadota</taxon>
        <taxon>Betaproteobacteria</taxon>
        <taxon>Burkholderiales</taxon>
        <taxon>Oxalobacteraceae</taxon>
        <taxon>Telluria group</taxon>
        <taxon>Massilia</taxon>
    </lineage>
</organism>
<dbReference type="EMBL" id="JAJNOC010000002">
    <property type="protein sequence ID" value="MCD2516386.1"/>
    <property type="molecule type" value="Genomic_DNA"/>
</dbReference>
<protein>
    <submittedName>
        <fullName evidence="3">MASE4 domain-containing protein</fullName>
    </submittedName>
</protein>
<evidence type="ECO:0000256" key="1">
    <source>
        <dbReference type="SAM" id="Phobius"/>
    </source>
</evidence>
<feature type="transmembrane region" description="Helical" evidence="1">
    <location>
        <begin position="29"/>
        <end position="48"/>
    </location>
</feature>
<dbReference type="Pfam" id="PF17158">
    <property type="entry name" value="MASE4"/>
    <property type="match status" value="1"/>
</dbReference>
<evidence type="ECO:0000259" key="2">
    <source>
        <dbReference type="Pfam" id="PF17158"/>
    </source>
</evidence>